<sequence length="91" mass="9939">MEGQSSGGSRRPGTRAGLGPSPGTHTVRHLEPRRLSRMQSQRTEFGHRDLPPVPLFPGSLWLHGMWGLPCPLTMSHPSSTLEVAITVTMQT</sequence>
<evidence type="ECO:0000256" key="1">
    <source>
        <dbReference type="SAM" id="MobiDB-lite"/>
    </source>
</evidence>
<evidence type="ECO:0000313" key="2">
    <source>
        <dbReference type="Ensembl" id="ENSCCNP00000003552.1"/>
    </source>
</evidence>
<name>A0A8C0ZME0_CASCN</name>
<protein>
    <submittedName>
        <fullName evidence="2">Uncharacterized protein</fullName>
    </submittedName>
</protein>
<accession>A0A8C0ZME0</accession>
<reference evidence="2" key="1">
    <citation type="submission" date="2023-09" db="UniProtKB">
        <authorList>
            <consortium name="Ensembl"/>
        </authorList>
    </citation>
    <scope>IDENTIFICATION</scope>
</reference>
<dbReference type="Ensembl" id="ENSCCNT00000004670.1">
    <property type="protein sequence ID" value="ENSCCNP00000003552.1"/>
    <property type="gene ID" value="ENSCCNG00000003800.1"/>
</dbReference>
<feature type="region of interest" description="Disordered" evidence="1">
    <location>
        <begin position="1"/>
        <end position="50"/>
    </location>
</feature>
<dbReference type="AlphaFoldDB" id="A0A8C0ZME0"/>
<proteinExistence type="predicted"/>
<organism evidence="2">
    <name type="scientific">Castor canadensis</name>
    <name type="common">American beaver</name>
    <dbReference type="NCBI Taxonomy" id="51338"/>
    <lineage>
        <taxon>Eukaryota</taxon>
        <taxon>Metazoa</taxon>
        <taxon>Chordata</taxon>
        <taxon>Craniata</taxon>
        <taxon>Vertebrata</taxon>
        <taxon>Euteleostomi</taxon>
        <taxon>Mammalia</taxon>
        <taxon>Eutheria</taxon>
        <taxon>Euarchontoglires</taxon>
        <taxon>Glires</taxon>
        <taxon>Rodentia</taxon>
        <taxon>Castorimorpha</taxon>
        <taxon>Castoridae</taxon>
        <taxon>Castor</taxon>
    </lineage>
</organism>